<reference evidence="9 11" key="2">
    <citation type="submission" date="2021-10" db="EMBL/GenBank/DDBJ databases">
        <title>Collection of gut derived symbiotic bacterial strains cultured from healthy donors.</title>
        <authorList>
            <person name="Lin H."/>
            <person name="Littmann E."/>
            <person name="Claire K."/>
            <person name="Pamer E."/>
        </authorList>
    </citation>
    <scope>NUCLEOTIDE SEQUENCE [LARGE SCALE GENOMIC DNA]</scope>
    <source>
        <strain evidence="9 11">MSK.17.68</strain>
    </source>
</reference>
<keyword evidence="5 7" id="KW-0238">DNA-binding</keyword>
<dbReference type="NCBIfam" id="NF003995">
    <property type="entry name" value="PRK05472.2-4"/>
    <property type="match status" value="1"/>
</dbReference>
<name>A0A6N3DNN2_9FIRM</name>
<dbReference type="InterPro" id="IPR036291">
    <property type="entry name" value="NAD(P)-bd_dom_sf"/>
</dbReference>
<evidence type="ECO:0000313" key="9">
    <source>
        <dbReference type="EMBL" id="MCB5446327.1"/>
    </source>
</evidence>
<protein>
    <recommendedName>
        <fullName evidence="7">Redox-sensing transcriptional repressor Rex</fullName>
    </recommendedName>
</protein>
<comment type="subunit">
    <text evidence="7">Homodimer.</text>
</comment>
<accession>A0A6N3DNN2</accession>
<dbReference type="GO" id="GO:0005737">
    <property type="term" value="C:cytoplasm"/>
    <property type="evidence" value="ECO:0007669"/>
    <property type="project" value="UniProtKB-SubCell"/>
</dbReference>
<dbReference type="NCBIfam" id="NF003990">
    <property type="entry name" value="PRK05472.1-4"/>
    <property type="match status" value="1"/>
</dbReference>
<dbReference type="InterPro" id="IPR036388">
    <property type="entry name" value="WH-like_DNA-bd_sf"/>
</dbReference>
<dbReference type="EMBL" id="JAJBMB010000007">
    <property type="protein sequence ID" value="MCB5446327.1"/>
    <property type="molecule type" value="Genomic_DNA"/>
</dbReference>
<evidence type="ECO:0000256" key="1">
    <source>
        <dbReference type="ARBA" id="ARBA00022490"/>
    </source>
</evidence>
<dbReference type="AlphaFoldDB" id="A0A6N3DNN2"/>
<dbReference type="GO" id="GO:0045892">
    <property type="term" value="P:negative regulation of DNA-templated transcription"/>
    <property type="evidence" value="ECO:0007669"/>
    <property type="project" value="InterPro"/>
</dbReference>
<sequence length="215" mass="24184">MEKDKTISNTTIRRLTKYYRYIEELDLKETSIISSYTLGKMMGISPSLIRQDFNAIGEFGRQGHGYNLDTLKKEIGEFLGINKIHNMIVIGAGNLGQTLANYDGFAKVGFPIKGLFDINPKLIGMKINGIEIIDLDQLNSFIKDNNIDIGILCVRKHCVQQMTDILVDAGIKGIWNFSAIDIDVPDDVKVESVNFSNSLFTLSYLMNDKYTNQKS</sequence>
<organism evidence="10">
    <name type="scientific">Intestinibacter bartlettii</name>
    <dbReference type="NCBI Taxonomy" id="261299"/>
    <lineage>
        <taxon>Bacteria</taxon>
        <taxon>Bacillati</taxon>
        <taxon>Bacillota</taxon>
        <taxon>Clostridia</taxon>
        <taxon>Peptostreptococcales</taxon>
        <taxon>Peptostreptococcaceae</taxon>
        <taxon>Intestinibacter</taxon>
    </lineage>
</organism>
<dbReference type="SMART" id="SM00881">
    <property type="entry name" value="CoA_binding"/>
    <property type="match status" value="1"/>
</dbReference>
<dbReference type="HAMAP" id="MF_01131">
    <property type="entry name" value="Rex"/>
    <property type="match status" value="1"/>
</dbReference>
<dbReference type="GO" id="GO:0003677">
    <property type="term" value="F:DNA binding"/>
    <property type="evidence" value="ECO:0007669"/>
    <property type="project" value="UniProtKB-UniRule"/>
</dbReference>
<dbReference type="SUPFAM" id="SSF51735">
    <property type="entry name" value="NAD(P)-binding Rossmann-fold domains"/>
    <property type="match status" value="1"/>
</dbReference>
<dbReference type="NCBIfam" id="NF003996">
    <property type="entry name" value="PRK05472.2-5"/>
    <property type="match status" value="1"/>
</dbReference>
<dbReference type="InterPro" id="IPR022876">
    <property type="entry name" value="Tscrpt_rep_Rex"/>
</dbReference>
<keyword evidence="11" id="KW-1185">Reference proteome</keyword>
<proteinExistence type="inferred from homology"/>
<evidence type="ECO:0000256" key="4">
    <source>
        <dbReference type="ARBA" id="ARBA00023027"/>
    </source>
</evidence>
<dbReference type="PANTHER" id="PTHR35786:SF1">
    <property type="entry name" value="REDOX-SENSING TRANSCRIPTIONAL REPRESSOR REX 1"/>
    <property type="match status" value="1"/>
</dbReference>
<dbReference type="PANTHER" id="PTHR35786">
    <property type="entry name" value="REDOX-SENSING TRANSCRIPTIONAL REPRESSOR REX"/>
    <property type="match status" value="1"/>
</dbReference>
<dbReference type="InterPro" id="IPR036390">
    <property type="entry name" value="WH_DNA-bd_sf"/>
</dbReference>
<evidence type="ECO:0000256" key="7">
    <source>
        <dbReference type="HAMAP-Rule" id="MF_01131"/>
    </source>
</evidence>
<feature type="DNA-binding region" description="H-T-H motif" evidence="7">
    <location>
        <begin position="17"/>
        <end position="56"/>
    </location>
</feature>
<dbReference type="NCBIfam" id="NF003994">
    <property type="entry name" value="PRK05472.2-3"/>
    <property type="match status" value="1"/>
</dbReference>
<evidence type="ECO:0000256" key="5">
    <source>
        <dbReference type="ARBA" id="ARBA00023125"/>
    </source>
</evidence>
<dbReference type="Pfam" id="PF02629">
    <property type="entry name" value="CoA_binding"/>
    <property type="match status" value="1"/>
</dbReference>
<comment type="function">
    <text evidence="7">Modulates transcription in response to changes in cellular NADH/NAD(+) redox state.</text>
</comment>
<dbReference type="EMBL" id="CACRUE010000033">
    <property type="protein sequence ID" value="VYU29842.1"/>
    <property type="molecule type" value="Genomic_DNA"/>
</dbReference>
<keyword evidence="3 7" id="KW-0805">Transcription regulation</keyword>
<gene>
    <name evidence="10" type="primary">rex_1</name>
    <name evidence="7" type="synonym">rex</name>
    <name evidence="10" type="ORF">IBLFYP30_02285</name>
    <name evidence="9" type="ORF">LIP50_08955</name>
</gene>
<dbReference type="GO" id="GO:0003700">
    <property type="term" value="F:DNA-binding transcription factor activity"/>
    <property type="evidence" value="ECO:0007669"/>
    <property type="project" value="UniProtKB-UniRule"/>
</dbReference>
<dbReference type="NCBIfam" id="NF003989">
    <property type="entry name" value="PRK05472.1-3"/>
    <property type="match status" value="1"/>
</dbReference>
<evidence type="ECO:0000259" key="8">
    <source>
        <dbReference type="SMART" id="SM00881"/>
    </source>
</evidence>
<keyword evidence="1 7" id="KW-0963">Cytoplasm</keyword>
<dbReference type="Gene3D" id="1.10.10.10">
    <property type="entry name" value="Winged helix-like DNA-binding domain superfamily/Winged helix DNA-binding domain"/>
    <property type="match status" value="1"/>
</dbReference>
<comment type="similarity">
    <text evidence="7">Belongs to the transcriptional regulatory Rex family.</text>
</comment>
<evidence type="ECO:0000256" key="6">
    <source>
        <dbReference type="ARBA" id="ARBA00023163"/>
    </source>
</evidence>
<keyword evidence="6 7" id="KW-0804">Transcription</keyword>
<dbReference type="SUPFAM" id="SSF46785">
    <property type="entry name" value="Winged helix' DNA-binding domain"/>
    <property type="match status" value="1"/>
</dbReference>
<evidence type="ECO:0000313" key="10">
    <source>
        <dbReference type="EMBL" id="VYU29842.1"/>
    </source>
</evidence>
<dbReference type="InterPro" id="IPR003781">
    <property type="entry name" value="CoA-bd"/>
</dbReference>
<dbReference type="Pfam" id="PF06971">
    <property type="entry name" value="Put_DNA-bind_N"/>
    <property type="match status" value="1"/>
</dbReference>
<comment type="subcellular location">
    <subcellularLocation>
        <location evidence="7">Cytoplasm</location>
    </subcellularLocation>
</comment>
<keyword evidence="2 7" id="KW-0678">Repressor</keyword>
<evidence type="ECO:0000313" key="11">
    <source>
        <dbReference type="Proteomes" id="UP001299409"/>
    </source>
</evidence>
<dbReference type="InterPro" id="IPR009718">
    <property type="entry name" value="Rex_DNA-bd_C_dom"/>
</dbReference>
<feature type="binding site" evidence="7">
    <location>
        <begin position="91"/>
        <end position="96"/>
    </location>
    <ligand>
        <name>NAD(+)</name>
        <dbReference type="ChEBI" id="CHEBI:57540"/>
    </ligand>
</feature>
<evidence type="ECO:0000256" key="3">
    <source>
        <dbReference type="ARBA" id="ARBA00023015"/>
    </source>
</evidence>
<dbReference type="GO" id="GO:0051775">
    <property type="term" value="P:response to redox state"/>
    <property type="evidence" value="ECO:0007669"/>
    <property type="project" value="InterPro"/>
</dbReference>
<reference evidence="10" key="1">
    <citation type="submission" date="2019-11" db="EMBL/GenBank/DDBJ databases">
        <authorList>
            <person name="Feng L."/>
        </authorList>
    </citation>
    <scope>NUCLEOTIDE SEQUENCE</scope>
    <source>
        <strain evidence="10">IbartlettiiLFYP30</strain>
    </source>
</reference>
<dbReference type="Gene3D" id="3.40.50.720">
    <property type="entry name" value="NAD(P)-binding Rossmann-like Domain"/>
    <property type="match status" value="1"/>
</dbReference>
<dbReference type="Proteomes" id="UP001299409">
    <property type="component" value="Unassembled WGS sequence"/>
</dbReference>
<feature type="domain" description="CoA-binding" evidence="8">
    <location>
        <begin position="80"/>
        <end position="181"/>
    </location>
</feature>
<evidence type="ECO:0000256" key="2">
    <source>
        <dbReference type="ARBA" id="ARBA00022491"/>
    </source>
</evidence>
<keyword evidence="4 7" id="KW-0520">NAD</keyword>